<evidence type="ECO:0000313" key="2">
    <source>
        <dbReference type="Proteomes" id="UP000320762"/>
    </source>
</evidence>
<evidence type="ECO:0008006" key="3">
    <source>
        <dbReference type="Google" id="ProtNLM"/>
    </source>
</evidence>
<protein>
    <recommendedName>
        <fullName evidence="3">DNA2/NAM7 helicase-like C-terminal domain-containing protein</fullName>
    </recommendedName>
</protein>
<accession>A0A550BZQ6</accession>
<organism evidence="1 2">
    <name type="scientific">Schizophyllum amplum</name>
    <dbReference type="NCBI Taxonomy" id="97359"/>
    <lineage>
        <taxon>Eukaryota</taxon>
        <taxon>Fungi</taxon>
        <taxon>Dikarya</taxon>
        <taxon>Basidiomycota</taxon>
        <taxon>Agaricomycotina</taxon>
        <taxon>Agaricomycetes</taxon>
        <taxon>Agaricomycetidae</taxon>
        <taxon>Agaricales</taxon>
        <taxon>Schizophyllaceae</taxon>
        <taxon>Schizophyllum</taxon>
    </lineage>
</organism>
<sequence length="65" mass="7368">MNVLLTRCRLGMVIVTDRAFVQGAGQNILLAHLERHMRSRFWVSWRDVANGTAELPGFSKRRGNG</sequence>
<dbReference type="Proteomes" id="UP000320762">
    <property type="component" value="Unassembled WGS sequence"/>
</dbReference>
<reference evidence="1 2" key="1">
    <citation type="journal article" date="2019" name="New Phytol.">
        <title>Comparative genomics reveals unique wood-decay strategies and fruiting body development in the Schizophyllaceae.</title>
        <authorList>
            <person name="Almasi E."/>
            <person name="Sahu N."/>
            <person name="Krizsan K."/>
            <person name="Balint B."/>
            <person name="Kovacs G.M."/>
            <person name="Kiss B."/>
            <person name="Cseklye J."/>
            <person name="Drula E."/>
            <person name="Henrissat B."/>
            <person name="Nagy I."/>
            <person name="Chovatia M."/>
            <person name="Adam C."/>
            <person name="LaButti K."/>
            <person name="Lipzen A."/>
            <person name="Riley R."/>
            <person name="Grigoriev I.V."/>
            <person name="Nagy L.G."/>
        </authorList>
    </citation>
    <scope>NUCLEOTIDE SEQUENCE [LARGE SCALE GENOMIC DNA]</scope>
    <source>
        <strain evidence="1 2">NL-1724</strain>
    </source>
</reference>
<proteinExistence type="predicted"/>
<keyword evidence="2" id="KW-1185">Reference proteome</keyword>
<dbReference type="AlphaFoldDB" id="A0A550BZQ6"/>
<comment type="caution">
    <text evidence="1">The sequence shown here is derived from an EMBL/GenBank/DDBJ whole genome shotgun (WGS) entry which is preliminary data.</text>
</comment>
<dbReference type="EMBL" id="VDMD01000040">
    <property type="protein sequence ID" value="TRM58030.1"/>
    <property type="molecule type" value="Genomic_DNA"/>
</dbReference>
<dbReference type="OrthoDB" id="6513042at2759"/>
<name>A0A550BZQ6_9AGAR</name>
<feature type="non-terminal residue" evidence="1">
    <location>
        <position position="65"/>
    </location>
</feature>
<gene>
    <name evidence="1" type="ORF">BD626DRAFT_371025</name>
</gene>
<evidence type="ECO:0000313" key="1">
    <source>
        <dbReference type="EMBL" id="TRM58030.1"/>
    </source>
</evidence>